<dbReference type="EMBL" id="PP848115">
    <property type="protein sequence ID" value="XBG54800.1"/>
    <property type="molecule type" value="Genomic_DNA"/>
</dbReference>
<accession>A0AAU7BN31</accession>
<evidence type="ECO:0000256" key="1">
    <source>
        <dbReference type="SAM" id="Phobius"/>
    </source>
</evidence>
<dbReference type="Gene3D" id="1.10.287.3510">
    <property type="match status" value="1"/>
</dbReference>
<name>A0AAU7BN31_9HYME</name>
<evidence type="ECO:0000313" key="2">
    <source>
        <dbReference type="EMBL" id="XBG54800.1"/>
    </source>
</evidence>
<keyword evidence="1" id="KW-0812">Transmembrane</keyword>
<organism evidence="2">
    <name type="scientific">Leptopilina myrica</name>
    <name type="common">nomen nudum</name>
    <dbReference type="NCBI Taxonomy" id="2964900"/>
    <lineage>
        <taxon>Eukaryota</taxon>
        <taxon>Metazoa</taxon>
        <taxon>Ecdysozoa</taxon>
        <taxon>Arthropoda</taxon>
        <taxon>Hexapoda</taxon>
        <taxon>Insecta</taxon>
        <taxon>Pterygota</taxon>
        <taxon>Neoptera</taxon>
        <taxon>Endopterygota</taxon>
        <taxon>Hymenoptera</taxon>
        <taxon>Apocrita</taxon>
        <taxon>Proctotrupomorpha</taxon>
        <taxon>Cynipoidea</taxon>
        <taxon>Figitidae</taxon>
        <taxon>Eucoilinae</taxon>
        <taxon>Leptopilina</taxon>
    </lineage>
</organism>
<dbReference type="AlphaFoldDB" id="A0AAU7BN31"/>
<proteinExistence type="predicted"/>
<protein>
    <submittedName>
        <fullName evidence="2">NADH dehydrogenase subunit 4L</fullName>
    </submittedName>
</protein>
<reference evidence="2" key="1">
    <citation type="submission" date="2024-05" db="EMBL/GenBank/DDBJ databases">
        <authorList>
            <person name="Zhang J."/>
        </authorList>
    </citation>
    <scope>NUCLEOTIDE SEQUENCE</scope>
</reference>
<feature type="transmembrane region" description="Helical" evidence="1">
    <location>
        <begin position="12"/>
        <end position="40"/>
    </location>
</feature>
<geneLocation type="mitochondrion" evidence="2"/>
<keyword evidence="1" id="KW-1133">Transmembrane helix</keyword>
<gene>
    <name evidence="2" type="primary">ND4L</name>
</gene>
<keyword evidence="1" id="KW-0472">Membrane</keyword>
<sequence>MTYLISIFMITTFYHHLLLTLMTLEILMISSMLSIFYILTLINFEYFIMIMIPIIICEGIMGLTILIMIIQFKGKGSLNSMNLNI</sequence>
<feature type="transmembrane region" description="Helical" evidence="1">
    <location>
        <begin position="46"/>
        <end position="70"/>
    </location>
</feature>
<keyword evidence="2" id="KW-0496">Mitochondrion</keyword>